<sequence length="253" mass="26657">MARPPLIGIPCCARTLGAHPFHIAGDKYIRAVSDGAGALPLLVPALGGSIDPVDLLSRLDGLMLTGSPSNVEPRHYGGPASAEGTLHDAERDATTLPLIRAALDAGVPLLGICRGFQELNVALGGTLHQRVQEVPGMLDHREDKTAPVEVQYAKAHPVRLAAGGLLARITGREELRVNSVHAQGIDRLAPGLLVEATAPDGLVEAVRVEGVPAFALAVQWHPEWRFWEDPPSAALFASFGDAARVHAESHGRG</sequence>
<dbReference type="InterPro" id="IPR029062">
    <property type="entry name" value="Class_I_gatase-like"/>
</dbReference>
<dbReference type="InterPro" id="IPR011697">
    <property type="entry name" value="Peptidase_C26"/>
</dbReference>
<accession>A0ABX2T7K8</accession>
<gene>
    <name evidence="1" type="ORF">HND93_11255</name>
</gene>
<dbReference type="PANTHER" id="PTHR43235">
    <property type="entry name" value="GLUTAMINE AMIDOTRANSFERASE PB2B2.05-RELATED"/>
    <property type="match status" value="1"/>
</dbReference>
<dbReference type="SUPFAM" id="SSF52317">
    <property type="entry name" value="Class I glutamine amidotransferase-like"/>
    <property type="match status" value="1"/>
</dbReference>
<dbReference type="PANTHER" id="PTHR43235:SF1">
    <property type="entry name" value="GLUTAMINE AMIDOTRANSFERASE PB2B2.05-RELATED"/>
    <property type="match status" value="1"/>
</dbReference>
<dbReference type="Pfam" id="PF07722">
    <property type="entry name" value="Peptidase_C26"/>
    <property type="match status" value="1"/>
</dbReference>
<dbReference type="Gene3D" id="3.40.50.880">
    <property type="match status" value="1"/>
</dbReference>
<dbReference type="Proteomes" id="UP000584642">
    <property type="component" value="Unassembled WGS sequence"/>
</dbReference>
<dbReference type="GO" id="GO:0016787">
    <property type="term" value="F:hydrolase activity"/>
    <property type="evidence" value="ECO:0007669"/>
    <property type="project" value="UniProtKB-KW"/>
</dbReference>
<proteinExistence type="predicted"/>
<dbReference type="PROSITE" id="PS51273">
    <property type="entry name" value="GATASE_TYPE_1"/>
    <property type="match status" value="1"/>
</dbReference>
<evidence type="ECO:0000313" key="1">
    <source>
        <dbReference type="EMBL" id="NYZ20291.1"/>
    </source>
</evidence>
<keyword evidence="2" id="KW-1185">Reference proteome</keyword>
<keyword evidence="1" id="KW-0378">Hydrolase</keyword>
<dbReference type="InterPro" id="IPR044668">
    <property type="entry name" value="PuuD-like"/>
</dbReference>
<organism evidence="1 2">
    <name type="scientific">Azospirillum oleiclasticum</name>
    <dbReference type="NCBI Taxonomy" id="2735135"/>
    <lineage>
        <taxon>Bacteria</taxon>
        <taxon>Pseudomonadati</taxon>
        <taxon>Pseudomonadota</taxon>
        <taxon>Alphaproteobacteria</taxon>
        <taxon>Rhodospirillales</taxon>
        <taxon>Azospirillaceae</taxon>
        <taxon>Azospirillum</taxon>
    </lineage>
</organism>
<reference evidence="1 2" key="1">
    <citation type="submission" date="2020-05" db="EMBL/GenBank/DDBJ databases">
        <title>Azospirillum oleiclasticum sp. nov, a nitrogen-fixing and heavy crude oil-emulsifying bacterium isolated from the crude oil of Yumen Oilfield.</title>
        <authorList>
            <person name="Wu D."/>
            <person name="Cai M."/>
            <person name="Zhang X."/>
        </authorList>
    </citation>
    <scope>NUCLEOTIDE SEQUENCE [LARGE SCALE GENOMIC DNA]</scope>
    <source>
        <strain evidence="1 2">ROY-1-1-2</strain>
    </source>
</reference>
<name>A0ABX2T7K8_9PROT</name>
<dbReference type="CDD" id="cd01745">
    <property type="entry name" value="GATase1_2"/>
    <property type="match status" value="1"/>
</dbReference>
<dbReference type="EMBL" id="JABFDB010000006">
    <property type="protein sequence ID" value="NYZ20291.1"/>
    <property type="molecule type" value="Genomic_DNA"/>
</dbReference>
<evidence type="ECO:0000313" key="2">
    <source>
        <dbReference type="Proteomes" id="UP000584642"/>
    </source>
</evidence>
<comment type="caution">
    <text evidence="1">The sequence shown here is derived from an EMBL/GenBank/DDBJ whole genome shotgun (WGS) entry which is preliminary data.</text>
</comment>
<protein>
    <submittedName>
        <fullName evidence="1">Gamma-glutamyl-gamma-aminobutyrate hydrolase family protein</fullName>
    </submittedName>
</protein>
<dbReference type="RefSeq" id="WP_180282051.1">
    <property type="nucleotide sequence ID" value="NZ_JABFDB010000006.1"/>
</dbReference>